<dbReference type="Pfam" id="PF00128">
    <property type="entry name" value="Alpha-amylase"/>
    <property type="match status" value="1"/>
</dbReference>
<dbReference type="InterPro" id="IPR017853">
    <property type="entry name" value="GH"/>
</dbReference>
<dbReference type="Gene3D" id="2.60.40.10">
    <property type="entry name" value="Immunoglobulins"/>
    <property type="match status" value="1"/>
</dbReference>
<dbReference type="Gene3D" id="2.60.40.1180">
    <property type="entry name" value="Golgi alpha-mannosidase II"/>
    <property type="match status" value="1"/>
</dbReference>
<dbReference type="SUPFAM" id="SSF49452">
    <property type="entry name" value="Starch-binding domain-like"/>
    <property type="match status" value="2"/>
</dbReference>
<accession>A0A5J5GCV3</accession>
<dbReference type="InterPro" id="IPR013780">
    <property type="entry name" value="Glyco_hydro_b"/>
</dbReference>
<keyword evidence="3" id="KW-0378">Hydrolase</keyword>
<evidence type="ECO:0000256" key="2">
    <source>
        <dbReference type="ARBA" id="ARBA00022729"/>
    </source>
</evidence>
<dbReference type="Pfam" id="PF03714">
    <property type="entry name" value="PUD"/>
    <property type="match status" value="2"/>
</dbReference>
<evidence type="ECO:0000256" key="3">
    <source>
        <dbReference type="ARBA" id="ARBA00022801"/>
    </source>
</evidence>
<keyword evidence="2" id="KW-0732">Signal</keyword>
<dbReference type="EMBL" id="VYKK01000007">
    <property type="protein sequence ID" value="KAA9005837.1"/>
    <property type="molecule type" value="Genomic_DNA"/>
</dbReference>
<dbReference type="Pfam" id="PF00395">
    <property type="entry name" value="SLH"/>
    <property type="match status" value="3"/>
</dbReference>
<keyword evidence="5" id="KW-0326">Glycosidase</keyword>
<dbReference type="PROSITE" id="PS51272">
    <property type="entry name" value="SLH"/>
    <property type="match status" value="3"/>
</dbReference>
<dbReference type="PANTHER" id="PTHR10357">
    <property type="entry name" value="ALPHA-AMYLASE FAMILY MEMBER"/>
    <property type="match status" value="1"/>
</dbReference>
<dbReference type="CDD" id="cd10315">
    <property type="entry name" value="CBM41_pullulanase"/>
    <property type="match status" value="2"/>
</dbReference>
<dbReference type="SUPFAM" id="SSF51445">
    <property type="entry name" value="(Trans)glycosidases"/>
    <property type="match status" value="1"/>
</dbReference>
<dbReference type="InterPro" id="IPR013784">
    <property type="entry name" value="Carb-bd-like_fold"/>
</dbReference>
<sequence length="1725" mass="183614">MQRSYVNAYLIIHSRGVMSSMHVKQAYKRRGLRFWSCALILSLILGLFPAAPAVHADSAHPDAATLTSPVFGLDEAGTVTATVYRVTDSNVTKQYINGNFSGWSFTAMTQGDQVSDQGVSKNTFYYTFTTAQLQAQGCSVEYKFMPEQSWDVSLVDPLNPSKTSGGNSLVSAMALSAASDTAAPGSTVQISAARKLADGTSKDLTDLAVWSSDTSSVTVDKGRVTIPAGTASGTVVKISAAYEGLTLTKNLTVLSGEVKSPVINKEDGTVTFNNISSPGPEVYLAGQMNGWSSSAAKMTKKNGVYTVTLPLSAGTYEYKFVTVKADKTQDWFTDPLNSKSSNGNSVVYVPGIKITSDANIVKGKSLDLTALLVSGTDGSSSALTPTWELAEPKEGVTLSGSTLSVAANYSGGNKVTVTATSGDYTASQTITVLDKMYTFNLHYYRDKQNYSGWDNWIWGPGVDGKAYAFTGTDTDGFATVSVTLPIDTISILPRLGGDAWTQKDAEHGNVQIPAGATAADVWLVQNDNKAYFNREAALAAKDAIPAPRYAEVHYKRPAKDYEGWNLHVWSTGAAGGDIPFEYTPGSDYAVARVEIGSRTDKFGFKIHHGKEWEQIDIDYDREISTPLDLTVTKVEITQGVGAIRTIPSVNGPVLEDGGITFYYRNNELYNQGRMNELTAASVRVKLNGQTAEYPMVYDSANEYFTYTLPNLQEGDYTYSFLVTQKDKGTSEIVDPKNNAGGVSAFAYRKPSGTVNASLAPAAISPNENTVLTVTYQLENNTAVRSLSVDLTPVGGPAKFAIDPELLQGTIAVTDSTGAGDKTLLVTAVDVYGNKHTTQASLTVKPRVNAGSLDFDWDEARIYFLLTDRFQDGDAGNNANVDKTKINAYHGGDFKGLTGKLDYIKDLGINTIWITPIVDNIDFNVSGDGGTSYGYHGYWTKNFEALEEHLGNMDDFKTLINSAHDKGIKIMVDVVLNHAGYDLKETSTNPNVTQEDKDRFKGMLRTDGVSSDQDVVKGELSGLPDFKTEDPAVRAKLIDWQAGWLQRAKTERGDTIDYFRVDTVKHVDDTTWKAFKNALTAIDPDFKMIGEQFGASINADGGKLKTGEMDALLDFEFNANADNLIKGKIDQAETYLEQRNELLNNTATMGNFLSSHDEDGFLATSAGGDKDLLKVAAAMQMTVKGQPVVYYGEELGLSGVAKDNLNRYDMDWSRVDTEKDLLNHYKKLLNLRAEYSKVFAKGTHTKVAGGSADGYLVYNRAYTSGGTTTNLYVGLNPTNKEATATFAVPYTAGSVLTDKYNGVDYTVGPDRKISVKLPARTQGGTAVIALTKEAADSSATPAPAATPAPSASAAAVAVSAAQLQAAGDKVSLDLGAMTAGVKKQITLPANAGTLTGGRPVELKTAELALTLPGQVLSDLQALVPASGLAGAQISLTVTKQAAGSLDGALAKASAAEGASLRAAGGIYSFELAAVLADGTAKKLERFARPVTLTLPVNAGANADLVGVYYIPASGQPEYAGGQTSAATVTANVYHFSTYAALEYDKTFTDVKPTHWAYGNIRTMAAKHIVQGKNAAQFDPSGQVTRAEFAAMLVRGLGLEGKTGTASPFRDVPAGSWYLSSVLAAYDAKLIQGTDAAHFSPSKAISRQEMASMLVRALALKGISVPAGGSAASAYSDAASISGWALDAMNTAVASGLMSGKSALRLDPQAQSTRAEAAAVLARLLAK</sequence>
<comment type="caution">
    <text evidence="7">The sequence shown here is derived from an EMBL/GenBank/DDBJ whole genome shotgun (WGS) entry which is preliminary data.</text>
</comment>
<dbReference type="GO" id="GO:0005975">
    <property type="term" value="P:carbohydrate metabolic process"/>
    <property type="evidence" value="ECO:0007669"/>
    <property type="project" value="InterPro"/>
</dbReference>
<dbReference type="InterPro" id="IPR005323">
    <property type="entry name" value="CBM41_pullulanase"/>
</dbReference>
<evidence type="ECO:0000256" key="5">
    <source>
        <dbReference type="ARBA" id="ARBA00023295"/>
    </source>
</evidence>
<dbReference type="GO" id="GO:0016798">
    <property type="term" value="F:hydrolase activity, acting on glycosyl bonds"/>
    <property type="evidence" value="ECO:0007669"/>
    <property type="project" value="UniProtKB-KW"/>
</dbReference>
<dbReference type="Pfam" id="PF16561">
    <property type="entry name" value="AMPK1_CBM"/>
    <property type="match status" value="1"/>
</dbReference>
<organism evidence="7 8">
    <name type="scientific">Paenibacillus spiritus</name>
    <dbReference type="NCBI Taxonomy" id="2496557"/>
    <lineage>
        <taxon>Bacteria</taxon>
        <taxon>Bacillati</taxon>
        <taxon>Bacillota</taxon>
        <taxon>Bacilli</taxon>
        <taxon>Bacillales</taxon>
        <taxon>Paenibacillaceae</taxon>
        <taxon>Paenibacillus</taxon>
    </lineage>
</organism>
<evidence type="ECO:0000259" key="6">
    <source>
        <dbReference type="PROSITE" id="PS51272"/>
    </source>
</evidence>
<keyword evidence="4" id="KW-0106">Calcium</keyword>
<gene>
    <name evidence="7" type="ORF">F4V43_07095</name>
</gene>
<dbReference type="CDD" id="cd02859">
    <property type="entry name" value="E_set_AMPKbeta_like_N"/>
    <property type="match status" value="1"/>
</dbReference>
<evidence type="ECO:0000313" key="7">
    <source>
        <dbReference type="EMBL" id="KAA9005837.1"/>
    </source>
</evidence>
<keyword evidence="8" id="KW-1185">Reference proteome</keyword>
<dbReference type="InterPro" id="IPR013783">
    <property type="entry name" value="Ig-like_fold"/>
</dbReference>
<dbReference type="OrthoDB" id="9761875at2"/>
<dbReference type="SMART" id="SM00642">
    <property type="entry name" value="Aamy"/>
    <property type="match status" value="1"/>
</dbReference>
<proteinExistence type="inferred from homology"/>
<name>A0A5J5GCV3_9BACL</name>
<dbReference type="Gene3D" id="2.60.40.1110">
    <property type="match status" value="2"/>
</dbReference>
<dbReference type="SUPFAM" id="SSF81296">
    <property type="entry name" value="E set domains"/>
    <property type="match status" value="1"/>
</dbReference>
<feature type="domain" description="SLH" evidence="6">
    <location>
        <begin position="1606"/>
        <end position="1666"/>
    </location>
</feature>
<dbReference type="InterPro" id="IPR032640">
    <property type="entry name" value="AMPK1_CBM"/>
</dbReference>
<evidence type="ECO:0000256" key="1">
    <source>
        <dbReference type="ARBA" id="ARBA00008061"/>
    </source>
</evidence>
<dbReference type="InterPro" id="IPR001119">
    <property type="entry name" value="SLH_dom"/>
</dbReference>
<evidence type="ECO:0000313" key="8">
    <source>
        <dbReference type="Proteomes" id="UP000367750"/>
    </source>
</evidence>
<dbReference type="InterPro" id="IPR006047">
    <property type="entry name" value="GH13_cat_dom"/>
</dbReference>
<feature type="domain" description="SLH" evidence="6">
    <location>
        <begin position="1670"/>
        <end position="1725"/>
    </location>
</feature>
<protein>
    <recommendedName>
        <fullName evidence="6">SLH domain-containing protein</fullName>
    </recommendedName>
</protein>
<dbReference type="InterPro" id="IPR014756">
    <property type="entry name" value="Ig_E-set"/>
</dbReference>
<evidence type="ECO:0000256" key="4">
    <source>
        <dbReference type="ARBA" id="ARBA00022837"/>
    </source>
</evidence>
<dbReference type="Proteomes" id="UP000367750">
    <property type="component" value="Unassembled WGS sequence"/>
</dbReference>
<dbReference type="PANTHER" id="PTHR10357:SF209">
    <property type="entry name" value="PERIPLASMIC ALPHA-AMYLASE"/>
    <property type="match status" value="1"/>
</dbReference>
<comment type="similarity">
    <text evidence="1">Belongs to the glycosyl hydrolase 13 family.</text>
</comment>
<reference evidence="7 8" key="1">
    <citation type="submission" date="2019-09" db="EMBL/GenBank/DDBJ databases">
        <title>Bacillus ochoae sp. nov., Paenibacillus whitsoniae sp. nov., Paenibacillus spiritus sp. nov. Isolated from the Mars Exploration Rover during spacecraft assembly.</title>
        <authorList>
            <person name="Seuylemezian A."/>
            <person name="Vaishampayan P."/>
        </authorList>
    </citation>
    <scope>NUCLEOTIDE SEQUENCE [LARGE SCALE GENOMIC DNA]</scope>
    <source>
        <strain evidence="7 8">MER_111</strain>
    </source>
</reference>
<dbReference type="GO" id="GO:0030246">
    <property type="term" value="F:carbohydrate binding"/>
    <property type="evidence" value="ECO:0007669"/>
    <property type="project" value="InterPro"/>
</dbReference>
<feature type="domain" description="SLH" evidence="6">
    <location>
        <begin position="1542"/>
        <end position="1605"/>
    </location>
</feature>
<dbReference type="Gene3D" id="3.20.20.80">
    <property type="entry name" value="Glycosidases"/>
    <property type="match status" value="1"/>
</dbReference>
<dbReference type="Gene3D" id="2.60.40.1080">
    <property type="match status" value="1"/>
</dbReference>